<feature type="region of interest" description="Disordered" evidence="1">
    <location>
        <begin position="39"/>
        <end position="85"/>
    </location>
</feature>
<keyword evidence="3" id="KW-1185">Reference proteome</keyword>
<dbReference type="RefSeq" id="WP_175111279.1">
    <property type="nucleotide sequence ID" value="NZ_CADIKF010000017.1"/>
</dbReference>
<name>A0A6J5DSC9_9BURK</name>
<dbReference type="AlphaFoldDB" id="A0A6J5DSC9"/>
<accession>A0A6J5DSC9</accession>
<feature type="compositionally biased region" description="Polar residues" evidence="1">
    <location>
        <begin position="74"/>
        <end position="85"/>
    </location>
</feature>
<evidence type="ECO:0000313" key="3">
    <source>
        <dbReference type="Proteomes" id="UP000494329"/>
    </source>
</evidence>
<gene>
    <name evidence="2" type="ORF">LMG29739_02555</name>
</gene>
<reference evidence="2 3" key="1">
    <citation type="submission" date="2020-04" db="EMBL/GenBank/DDBJ databases">
        <authorList>
            <person name="De Canck E."/>
        </authorList>
    </citation>
    <scope>NUCLEOTIDE SEQUENCE [LARGE SCALE GENOMIC DNA]</scope>
    <source>
        <strain evidence="2 3">LMG 29739</strain>
    </source>
</reference>
<evidence type="ECO:0000256" key="1">
    <source>
        <dbReference type="SAM" id="MobiDB-lite"/>
    </source>
</evidence>
<evidence type="ECO:0000313" key="2">
    <source>
        <dbReference type="EMBL" id="CAB3756853.1"/>
    </source>
</evidence>
<proteinExistence type="predicted"/>
<organism evidence="2 3">
    <name type="scientific">Paraburkholderia solisilvae</name>
    <dbReference type="NCBI Taxonomy" id="624376"/>
    <lineage>
        <taxon>Bacteria</taxon>
        <taxon>Pseudomonadati</taxon>
        <taxon>Pseudomonadota</taxon>
        <taxon>Betaproteobacteria</taxon>
        <taxon>Burkholderiales</taxon>
        <taxon>Burkholderiaceae</taxon>
        <taxon>Paraburkholderia</taxon>
    </lineage>
</organism>
<protein>
    <submittedName>
        <fullName evidence="2">Uncharacterized protein</fullName>
    </submittedName>
</protein>
<sequence length="85" mass="8536">MAIGAISPYAGQYGAAGGGYDNGTVYNALGNATRGKDAAATKSAQSGTPQDAQAAKQAANKESEAAQTAAMLEQSRNQSVMALLR</sequence>
<dbReference type="Proteomes" id="UP000494329">
    <property type="component" value="Unassembled WGS sequence"/>
</dbReference>
<dbReference type="EMBL" id="CADIKF010000017">
    <property type="protein sequence ID" value="CAB3756853.1"/>
    <property type="molecule type" value="Genomic_DNA"/>
</dbReference>